<dbReference type="PROSITE" id="PS51318">
    <property type="entry name" value="TAT"/>
    <property type="match status" value="1"/>
</dbReference>
<evidence type="ECO:0008006" key="3">
    <source>
        <dbReference type="Google" id="ProtNLM"/>
    </source>
</evidence>
<dbReference type="InterPro" id="IPR006311">
    <property type="entry name" value="TAT_signal"/>
</dbReference>
<dbReference type="Proteomes" id="UP001143330">
    <property type="component" value="Unassembled WGS sequence"/>
</dbReference>
<gene>
    <name evidence="1" type="ORF">GCM10017653_15310</name>
</gene>
<protein>
    <recommendedName>
        <fullName evidence="3">Protamine-2 (Modular protein)</fullName>
    </recommendedName>
</protein>
<reference evidence="1" key="2">
    <citation type="submission" date="2023-01" db="EMBL/GenBank/DDBJ databases">
        <authorList>
            <person name="Sun Q."/>
            <person name="Evtushenko L."/>
        </authorList>
    </citation>
    <scope>NUCLEOTIDE SEQUENCE</scope>
    <source>
        <strain evidence="1">VKM B-2789</strain>
    </source>
</reference>
<accession>A0A9W6JUN4</accession>
<reference evidence="1" key="1">
    <citation type="journal article" date="2014" name="Int. J. Syst. Evol. Microbiol.">
        <title>Complete genome sequence of Corynebacterium casei LMG S-19264T (=DSM 44701T), isolated from a smear-ripened cheese.</title>
        <authorList>
            <consortium name="US DOE Joint Genome Institute (JGI-PGF)"/>
            <person name="Walter F."/>
            <person name="Albersmeier A."/>
            <person name="Kalinowski J."/>
            <person name="Ruckert C."/>
        </authorList>
    </citation>
    <scope>NUCLEOTIDE SEQUENCE</scope>
    <source>
        <strain evidence="1">VKM B-2789</strain>
    </source>
</reference>
<name>A0A9W6JUN4_9HYPH</name>
<sequence>MWESKVDRRGFLLGLAGVIGAGATAGFALVASAEATPLDQLKNLAPSDPAAAATPDGTVVEEAQYWGPPRGGWGPPGPPRGYWRRRNRRRRRRVCGWRRDRWGRPFRSCWYTWR</sequence>
<evidence type="ECO:0000313" key="2">
    <source>
        <dbReference type="Proteomes" id="UP001143330"/>
    </source>
</evidence>
<keyword evidence="2" id="KW-1185">Reference proteome</keyword>
<dbReference type="EMBL" id="BSFM01000007">
    <property type="protein sequence ID" value="GLK83462.1"/>
    <property type="molecule type" value="Genomic_DNA"/>
</dbReference>
<organism evidence="1 2">
    <name type="scientific">Ancylobacter defluvii</name>
    <dbReference type="NCBI Taxonomy" id="1282440"/>
    <lineage>
        <taxon>Bacteria</taxon>
        <taxon>Pseudomonadati</taxon>
        <taxon>Pseudomonadota</taxon>
        <taxon>Alphaproteobacteria</taxon>
        <taxon>Hyphomicrobiales</taxon>
        <taxon>Xanthobacteraceae</taxon>
        <taxon>Ancylobacter</taxon>
    </lineage>
</organism>
<comment type="caution">
    <text evidence="1">The sequence shown here is derived from an EMBL/GenBank/DDBJ whole genome shotgun (WGS) entry which is preliminary data.</text>
</comment>
<dbReference type="AlphaFoldDB" id="A0A9W6JUN4"/>
<evidence type="ECO:0000313" key="1">
    <source>
        <dbReference type="EMBL" id="GLK83462.1"/>
    </source>
</evidence>
<proteinExistence type="predicted"/>